<organism evidence="2 3">
    <name type="scientific">Prorocentrum cordatum</name>
    <dbReference type="NCBI Taxonomy" id="2364126"/>
    <lineage>
        <taxon>Eukaryota</taxon>
        <taxon>Sar</taxon>
        <taxon>Alveolata</taxon>
        <taxon>Dinophyceae</taxon>
        <taxon>Prorocentrales</taxon>
        <taxon>Prorocentraceae</taxon>
        <taxon>Prorocentrum</taxon>
    </lineage>
</organism>
<feature type="region of interest" description="Disordered" evidence="1">
    <location>
        <begin position="52"/>
        <end position="73"/>
    </location>
</feature>
<keyword evidence="3" id="KW-1185">Reference proteome</keyword>
<feature type="non-terminal residue" evidence="2">
    <location>
        <position position="73"/>
    </location>
</feature>
<dbReference type="Proteomes" id="UP001189429">
    <property type="component" value="Unassembled WGS sequence"/>
</dbReference>
<comment type="caution">
    <text evidence="2">The sequence shown here is derived from an EMBL/GenBank/DDBJ whole genome shotgun (WGS) entry which is preliminary data.</text>
</comment>
<reference evidence="2" key="1">
    <citation type="submission" date="2023-10" db="EMBL/GenBank/DDBJ databases">
        <authorList>
            <person name="Chen Y."/>
            <person name="Shah S."/>
            <person name="Dougan E. K."/>
            <person name="Thang M."/>
            <person name="Chan C."/>
        </authorList>
    </citation>
    <scope>NUCLEOTIDE SEQUENCE [LARGE SCALE GENOMIC DNA]</scope>
</reference>
<protein>
    <submittedName>
        <fullName evidence="2">Uncharacterized protein</fullName>
    </submittedName>
</protein>
<proteinExistence type="predicted"/>
<sequence>MEAAAAHRAQCLRAEARVAEPLMRCSGELAQHRGRQPTRLAAALARALAESAAAAGGGPGGSETPSEACAEAL</sequence>
<feature type="compositionally biased region" description="Low complexity" evidence="1">
    <location>
        <begin position="62"/>
        <end position="73"/>
    </location>
</feature>
<dbReference type="EMBL" id="CAUYUJ010019664">
    <property type="protein sequence ID" value="CAK0892792.1"/>
    <property type="molecule type" value="Genomic_DNA"/>
</dbReference>
<name>A0ABN9X4S5_9DINO</name>
<evidence type="ECO:0000313" key="2">
    <source>
        <dbReference type="EMBL" id="CAK0892792.1"/>
    </source>
</evidence>
<accession>A0ABN9X4S5</accession>
<gene>
    <name evidence="2" type="ORF">PCOR1329_LOCUS72351</name>
</gene>
<evidence type="ECO:0000313" key="3">
    <source>
        <dbReference type="Proteomes" id="UP001189429"/>
    </source>
</evidence>
<evidence type="ECO:0000256" key="1">
    <source>
        <dbReference type="SAM" id="MobiDB-lite"/>
    </source>
</evidence>